<evidence type="ECO:0000256" key="7">
    <source>
        <dbReference type="ARBA" id="ARBA00038151"/>
    </source>
</evidence>
<gene>
    <name evidence="11" type="ORF">F506_14045</name>
</gene>
<evidence type="ECO:0000256" key="4">
    <source>
        <dbReference type="ARBA" id="ARBA00022692"/>
    </source>
</evidence>
<keyword evidence="4 9" id="KW-0812">Transmembrane</keyword>
<evidence type="ECO:0000256" key="1">
    <source>
        <dbReference type="ARBA" id="ARBA00004651"/>
    </source>
</evidence>
<feature type="transmembrane region" description="Helical" evidence="10">
    <location>
        <begin position="57"/>
        <end position="78"/>
    </location>
</feature>
<comment type="similarity">
    <text evidence="7">Belongs to the drug/metabolite transporter (DMT) superfamily. Small multidrug resistance (SMR) (TC 2.A.7.1) family. Gdx/SugE subfamily.</text>
</comment>
<keyword evidence="2" id="KW-0813">Transport</keyword>
<keyword evidence="3" id="KW-1003">Cell membrane</keyword>
<dbReference type="Pfam" id="PF00893">
    <property type="entry name" value="Multi_Drug_Res"/>
    <property type="match status" value="1"/>
</dbReference>
<dbReference type="EMBL" id="CP011409">
    <property type="protein sequence ID" value="AKZ63640.1"/>
    <property type="molecule type" value="Genomic_DNA"/>
</dbReference>
<dbReference type="InterPro" id="IPR045324">
    <property type="entry name" value="Small_multidrug_res"/>
</dbReference>
<dbReference type="Gene3D" id="1.10.3730.20">
    <property type="match status" value="1"/>
</dbReference>
<evidence type="ECO:0000256" key="5">
    <source>
        <dbReference type="ARBA" id="ARBA00022989"/>
    </source>
</evidence>
<keyword evidence="5 10" id="KW-1133">Transmembrane helix</keyword>
<dbReference type="RefSeq" id="WP_029362995.1">
    <property type="nucleotide sequence ID" value="NZ_CP011409.1"/>
</dbReference>
<evidence type="ECO:0000256" key="6">
    <source>
        <dbReference type="ARBA" id="ARBA00023136"/>
    </source>
</evidence>
<dbReference type="PANTHER" id="PTHR30561">
    <property type="entry name" value="SMR FAMILY PROTON-DEPENDENT DRUG EFFLUX TRANSPORTER SUGE"/>
    <property type="match status" value="1"/>
</dbReference>
<evidence type="ECO:0000256" key="9">
    <source>
        <dbReference type="RuleBase" id="RU003942"/>
    </source>
</evidence>
<dbReference type="PANTHER" id="PTHR30561:SF0">
    <property type="entry name" value="GUANIDINIUM EXPORTER"/>
    <property type="match status" value="1"/>
</dbReference>
<dbReference type="SUPFAM" id="SSF103481">
    <property type="entry name" value="Multidrug resistance efflux transporter EmrE"/>
    <property type="match status" value="1"/>
</dbReference>
<keyword evidence="12" id="KW-1185">Reference proteome</keyword>
<reference evidence="12" key="1">
    <citation type="journal article" date="2015" name="Genome Announc.">
        <title>Complete Genome Sequence of Herbaspirillum hiltneri N3 (DSM 17495), Isolated from Surface-Sterilized Wheat Roots.</title>
        <authorList>
            <person name="Guizelini D."/>
            <person name="Saizaki P.M."/>
            <person name="Coimbra N.A."/>
            <person name="Weiss V.A."/>
            <person name="Faoro H."/>
            <person name="Sfeir M.Z."/>
            <person name="Baura V.A."/>
            <person name="Monteiro R.A."/>
            <person name="Chubatsu L.S."/>
            <person name="Souza E.M."/>
            <person name="Cruz L.M."/>
            <person name="Pedrosa F.O."/>
            <person name="Raittz R.T."/>
            <person name="Marchaukoski J.N."/>
            <person name="Steffens M.B."/>
        </authorList>
    </citation>
    <scope>NUCLEOTIDE SEQUENCE [LARGE SCALE GENOMIC DNA]</scope>
    <source>
        <strain evidence="12">N3</strain>
    </source>
</reference>
<feature type="transmembrane region" description="Helical" evidence="10">
    <location>
        <begin position="84"/>
        <end position="103"/>
    </location>
</feature>
<sequence length="105" mass="10896">MAWVFLSLASVVEIIMAIALKYANGWTRLTPSLIGVGAAACSVLFLTLAMRSLPAGTAYAIWTGTGSVGVAVLGIYLFNDALSPLRLLCIALIIGGTIGLRLLDA</sequence>
<evidence type="ECO:0000256" key="8">
    <source>
        <dbReference type="ARBA" id="ARBA00039168"/>
    </source>
</evidence>
<evidence type="ECO:0000313" key="12">
    <source>
        <dbReference type="Proteomes" id="UP000063429"/>
    </source>
</evidence>
<proteinExistence type="inferred from homology"/>
<name>A0ABM5V277_9BURK</name>
<feature type="transmembrane region" description="Helical" evidence="10">
    <location>
        <begin position="33"/>
        <end position="50"/>
    </location>
</feature>
<evidence type="ECO:0000256" key="2">
    <source>
        <dbReference type="ARBA" id="ARBA00022448"/>
    </source>
</evidence>
<comment type="subcellular location">
    <subcellularLocation>
        <location evidence="1 9">Cell membrane</location>
        <topology evidence="1 9">Multi-pass membrane protein</topology>
    </subcellularLocation>
</comment>
<protein>
    <recommendedName>
        <fullName evidence="8">Guanidinium exporter</fullName>
    </recommendedName>
</protein>
<evidence type="ECO:0000256" key="3">
    <source>
        <dbReference type="ARBA" id="ARBA00022475"/>
    </source>
</evidence>
<dbReference type="Proteomes" id="UP000063429">
    <property type="component" value="Chromosome"/>
</dbReference>
<organism evidence="11 12">
    <name type="scientific">Herbaspirillum hiltneri N3</name>
    <dbReference type="NCBI Taxonomy" id="1262470"/>
    <lineage>
        <taxon>Bacteria</taxon>
        <taxon>Pseudomonadati</taxon>
        <taxon>Pseudomonadota</taxon>
        <taxon>Betaproteobacteria</taxon>
        <taxon>Burkholderiales</taxon>
        <taxon>Oxalobacteraceae</taxon>
        <taxon>Herbaspirillum</taxon>
    </lineage>
</organism>
<dbReference type="InterPro" id="IPR000390">
    <property type="entry name" value="Small_drug/metabolite_transptr"/>
</dbReference>
<evidence type="ECO:0000256" key="10">
    <source>
        <dbReference type="SAM" id="Phobius"/>
    </source>
</evidence>
<accession>A0ABM5V277</accession>
<evidence type="ECO:0000313" key="11">
    <source>
        <dbReference type="EMBL" id="AKZ63640.1"/>
    </source>
</evidence>
<dbReference type="InterPro" id="IPR037185">
    <property type="entry name" value="EmrE-like"/>
</dbReference>
<keyword evidence="6 10" id="KW-0472">Membrane</keyword>